<accession>A0AAE1MBK8</accession>
<keyword evidence="3" id="KW-1185">Reference proteome</keyword>
<proteinExistence type="predicted"/>
<dbReference type="Proteomes" id="UP001293593">
    <property type="component" value="Unassembled WGS sequence"/>
</dbReference>
<keyword evidence="1" id="KW-0472">Membrane</keyword>
<evidence type="ECO:0000313" key="2">
    <source>
        <dbReference type="EMBL" id="KAK4253691.1"/>
    </source>
</evidence>
<feature type="transmembrane region" description="Helical" evidence="1">
    <location>
        <begin position="12"/>
        <end position="35"/>
    </location>
</feature>
<reference evidence="2" key="1">
    <citation type="submission" date="2023-10" db="EMBL/GenBank/DDBJ databases">
        <title>Chromosome-level genome of the transformable northern wattle, Acacia crassicarpa.</title>
        <authorList>
            <person name="Massaro I."/>
            <person name="Sinha N.R."/>
            <person name="Poethig S."/>
            <person name="Leichty A.R."/>
        </authorList>
    </citation>
    <scope>NUCLEOTIDE SEQUENCE</scope>
    <source>
        <strain evidence="2">Acra3RX</strain>
        <tissue evidence="2">Leaf</tissue>
    </source>
</reference>
<evidence type="ECO:0000313" key="3">
    <source>
        <dbReference type="Proteomes" id="UP001293593"/>
    </source>
</evidence>
<comment type="caution">
    <text evidence="2">The sequence shown here is derived from an EMBL/GenBank/DDBJ whole genome shotgun (WGS) entry which is preliminary data.</text>
</comment>
<organism evidence="2 3">
    <name type="scientific">Acacia crassicarpa</name>
    <name type="common">northern wattle</name>
    <dbReference type="NCBI Taxonomy" id="499986"/>
    <lineage>
        <taxon>Eukaryota</taxon>
        <taxon>Viridiplantae</taxon>
        <taxon>Streptophyta</taxon>
        <taxon>Embryophyta</taxon>
        <taxon>Tracheophyta</taxon>
        <taxon>Spermatophyta</taxon>
        <taxon>Magnoliopsida</taxon>
        <taxon>eudicotyledons</taxon>
        <taxon>Gunneridae</taxon>
        <taxon>Pentapetalae</taxon>
        <taxon>rosids</taxon>
        <taxon>fabids</taxon>
        <taxon>Fabales</taxon>
        <taxon>Fabaceae</taxon>
        <taxon>Caesalpinioideae</taxon>
        <taxon>mimosoid clade</taxon>
        <taxon>Acacieae</taxon>
        <taxon>Acacia</taxon>
    </lineage>
</organism>
<keyword evidence="1" id="KW-1133">Transmembrane helix</keyword>
<name>A0AAE1MBK8_9FABA</name>
<evidence type="ECO:0000256" key="1">
    <source>
        <dbReference type="SAM" id="Phobius"/>
    </source>
</evidence>
<keyword evidence="1" id="KW-0812">Transmembrane</keyword>
<dbReference type="EMBL" id="JAWXYG010000015">
    <property type="protein sequence ID" value="KAK4253691.1"/>
    <property type="molecule type" value="Genomic_DNA"/>
</dbReference>
<dbReference type="AlphaFoldDB" id="A0AAE1MBK8"/>
<sequence length="62" mass="6743">MVLWSYPPTVRQLAITAGAFITGASLFAVGAYLSLANIGPQQARAKARSELIKNHLRKMLDD</sequence>
<gene>
    <name evidence="2" type="ORF">QN277_010333</name>
</gene>
<protein>
    <submittedName>
        <fullName evidence="2">Uncharacterized protein</fullName>
    </submittedName>
</protein>